<dbReference type="EMBL" id="KN880661">
    <property type="protein sequence ID" value="KIY63971.1"/>
    <property type="molecule type" value="Genomic_DNA"/>
</dbReference>
<evidence type="ECO:0000313" key="2">
    <source>
        <dbReference type="Proteomes" id="UP000054007"/>
    </source>
</evidence>
<accession>A0A0D7B363</accession>
<gene>
    <name evidence="1" type="ORF">CYLTODRAFT_425646</name>
</gene>
<dbReference type="InterPro" id="IPR023213">
    <property type="entry name" value="CAT-like_dom_sf"/>
</dbReference>
<name>A0A0D7B363_9AGAR</name>
<organism evidence="1 2">
    <name type="scientific">Cylindrobasidium torrendii FP15055 ss-10</name>
    <dbReference type="NCBI Taxonomy" id="1314674"/>
    <lineage>
        <taxon>Eukaryota</taxon>
        <taxon>Fungi</taxon>
        <taxon>Dikarya</taxon>
        <taxon>Basidiomycota</taxon>
        <taxon>Agaricomycotina</taxon>
        <taxon>Agaricomycetes</taxon>
        <taxon>Agaricomycetidae</taxon>
        <taxon>Agaricales</taxon>
        <taxon>Marasmiineae</taxon>
        <taxon>Physalacriaceae</taxon>
        <taxon>Cylindrobasidium</taxon>
    </lineage>
</organism>
<dbReference type="AlphaFoldDB" id="A0A0D7B363"/>
<dbReference type="Proteomes" id="UP000054007">
    <property type="component" value="Unassembled WGS sequence"/>
</dbReference>
<proteinExistence type="predicted"/>
<reference evidence="1 2" key="1">
    <citation type="journal article" date="2015" name="Fungal Genet. Biol.">
        <title>Evolution of novel wood decay mechanisms in Agaricales revealed by the genome sequences of Fistulina hepatica and Cylindrobasidium torrendii.</title>
        <authorList>
            <person name="Floudas D."/>
            <person name="Held B.W."/>
            <person name="Riley R."/>
            <person name="Nagy L.G."/>
            <person name="Koehler G."/>
            <person name="Ransdell A.S."/>
            <person name="Younus H."/>
            <person name="Chow J."/>
            <person name="Chiniquy J."/>
            <person name="Lipzen A."/>
            <person name="Tritt A."/>
            <person name="Sun H."/>
            <person name="Haridas S."/>
            <person name="LaButti K."/>
            <person name="Ohm R.A."/>
            <person name="Kues U."/>
            <person name="Blanchette R.A."/>
            <person name="Grigoriev I.V."/>
            <person name="Minto R.E."/>
            <person name="Hibbett D.S."/>
        </authorList>
    </citation>
    <scope>NUCLEOTIDE SEQUENCE [LARGE SCALE GENOMIC DNA]</scope>
    <source>
        <strain evidence="1 2">FP15055 ss-10</strain>
    </source>
</reference>
<dbReference type="STRING" id="1314674.A0A0D7B363"/>
<evidence type="ECO:0000313" key="1">
    <source>
        <dbReference type="EMBL" id="KIY63971.1"/>
    </source>
</evidence>
<dbReference type="OrthoDB" id="21502at2759"/>
<protein>
    <submittedName>
        <fullName evidence="1">Uncharacterized protein</fullName>
    </submittedName>
</protein>
<dbReference type="Gene3D" id="3.30.559.10">
    <property type="entry name" value="Chloramphenicol acetyltransferase-like domain"/>
    <property type="match status" value="1"/>
</dbReference>
<keyword evidence="2" id="KW-1185">Reference proteome</keyword>
<sequence length="245" mass="26495">MTSQEIAHTVFIPFSTIDRIRKETMLGDEKERWVSENDIVVAILAHMHLLSRAPSRKPISISFMGNMRGLIPPLSEPDSLYLGNCQCAMRAELGPIDIAKAKLIPEIALAIRKSILAQRTPTCMAHTTTAQRELARRGSIPVYAPAHEVAYNTTSWAAASIGKLSFSGALEQVSDEERDLGGADGSIAFAGGFAGVPALFGRRLYGNVQGKVESNQPTGEEGGFWCDFSAANSSWVAIEAFLSQL</sequence>